<organism evidence="2 3">
    <name type="scientific">Nelumbo nucifera</name>
    <name type="common">Sacred lotus</name>
    <dbReference type="NCBI Taxonomy" id="4432"/>
    <lineage>
        <taxon>Eukaryota</taxon>
        <taxon>Viridiplantae</taxon>
        <taxon>Streptophyta</taxon>
        <taxon>Embryophyta</taxon>
        <taxon>Tracheophyta</taxon>
        <taxon>Spermatophyta</taxon>
        <taxon>Magnoliopsida</taxon>
        <taxon>Proteales</taxon>
        <taxon>Nelumbonaceae</taxon>
        <taxon>Nelumbo</taxon>
    </lineage>
</organism>
<dbReference type="AlphaFoldDB" id="A0A1U7Z8M6"/>
<accession>A0A1U7Z8M6</accession>
<feature type="region of interest" description="Disordered" evidence="1">
    <location>
        <begin position="198"/>
        <end position="220"/>
    </location>
</feature>
<reference evidence="3 4" key="1">
    <citation type="submission" date="2025-04" db="UniProtKB">
        <authorList>
            <consortium name="RefSeq"/>
        </authorList>
    </citation>
    <scope>IDENTIFICATION</scope>
</reference>
<dbReference type="GeneID" id="104587483"/>
<keyword evidence="2" id="KW-1185">Reference proteome</keyword>
<dbReference type="KEGG" id="nnu:104587483"/>
<dbReference type="RefSeq" id="XP_010243413.1">
    <property type="nucleotide sequence ID" value="XM_010245111.2"/>
</dbReference>
<name>A0A1U7Z8M6_NELNU</name>
<evidence type="ECO:0000313" key="3">
    <source>
        <dbReference type="RefSeq" id="XP_010243413.1"/>
    </source>
</evidence>
<protein>
    <submittedName>
        <fullName evidence="3 4">Uncharacterized protein LOC104587483</fullName>
    </submittedName>
</protein>
<gene>
    <name evidence="3 4" type="primary">LOC104587483</name>
</gene>
<evidence type="ECO:0000313" key="4">
    <source>
        <dbReference type="RefSeq" id="XP_019051564.1"/>
    </source>
</evidence>
<proteinExistence type="predicted"/>
<dbReference type="RefSeq" id="XP_019051564.1">
    <property type="nucleotide sequence ID" value="XM_019196019.1"/>
</dbReference>
<feature type="compositionally biased region" description="Basic and acidic residues" evidence="1">
    <location>
        <begin position="210"/>
        <end position="220"/>
    </location>
</feature>
<evidence type="ECO:0000256" key="1">
    <source>
        <dbReference type="SAM" id="MobiDB-lite"/>
    </source>
</evidence>
<dbReference type="Proteomes" id="UP000189703">
    <property type="component" value="Unplaced"/>
</dbReference>
<sequence>MGFLQNHVLGEVFMMALRGLGDIFQIKEVESLKAILQILIEPGDQTIRDGLGSKLVEELGLRSNVVDHLKRFISANATNMLIALPHWLKSGQNVFRPLILIYQSDIGIHKDVRSVDVEQLVVELNPVDSKAVVVFDGVGTDREQHISESKATKPNVGGKPDWCKRGEVEGEQLIVERKPVESEPIVHGVGTDREQRISKATKPNGGGEAEECRSCEVEME</sequence>
<evidence type="ECO:0000313" key="2">
    <source>
        <dbReference type="Proteomes" id="UP000189703"/>
    </source>
</evidence>